<dbReference type="Proteomes" id="UP001629113">
    <property type="component" value="Unassembled WGS sequence"/>
</dbReference>
<name>A0ABR4PTF0_9HELO</name>
<accession>A0ABR4PTF0</accession>
<feature type="compositionally biased region" description="Polar residues" evidence="1">
    <location>
        <begin position="117"/>
        <end position="131"/>
    </location>
</feature>
<reference evidence="2 3" key="1">
    <citation type="submission" date="2024-06" db="EMBL/GenBank/DDBJ databases">
        <title>Complete genome of Phlyctema vagabunda strain 19-DSS-EL-015.</title>
        <authorList>
            <person name="Fiorenzani C."/>
        </authorList>
    </citation>
    <scope>NUCLEOTIDE SEQUENCE [LARGE SCALE GENOMIC DNA]</scope>
    <source>
        <strain evidence="2 3">19-DSS-EL-015</strain>
    </source>
</reference>
<feature type="region of interest" description="Disordered" evidence="1">
    <location>
        <begin position="75"/>
        <end position="167"/>
    </location>
</feature>
<keyword evidence="3" id="KW-1185">Reference proteome</keyword>
<feature type="compositionally biased region" description="Basic and acidic residues" evidence="1">
    <location>
        <begin position="1"/>
        <end position="12"/>
    </location>
</feature>
<organism evidence="2 3">
    <name type="scientific">Phlyctema vagabunda</name>
    <dbReference type="NCBI Taxonomy" id="108571"/>
    <lineage>
        <taxon>Eukaryota</taxon>
        <taxon>Fungi</taxon>
        <taxon>Dikarya</taxon>
        <taxon>Ascomycota</taxon>
        <taxon>Pezizomycotina</taxon>
        <taxon>Leotiomycetes</taxon>
        <taxon>Helotiales</taxon>
        <taxon>Dermateaceae</taxon>
        <taxon>Phlyctema</taxon>
    </lineage>
</organism>
<sequence>MSDTELDREWKPRSTRPQSTMARSFSAALDDLFKLDDNSIVDLDAEVFKKKQAVSTQTSELEALEARLKATEERLKAAAISPGKDSSSGAGGSPRQRAPLGDTFSQAKEAERLPMSPLTTDFANKPSSRPATGNKPVSRPTSGWNQESGQAMPGGLPPTPGASEGEYVIIDLERTRADYMVIAKDGGSPRPHQ</sequence>
<feature type="region of interest" description="Disordered" evidence="1">
    <location>
        <begin position="1"/>
        <end position="22"/>
    </location>
</feature>
<gene>
    <name evidence="2" type="ORF">PVAG01_00110</name>
</gene>
<evidence type="ECO:0000313" key="3">
    <source>
        <dbReference type="Proteomes" id="UP001629113"/>
    </source>
</evidence>
<protein>
    <submittedName>
        <fullName evidence="2">Uncharacterized protein</fullName>
    </submittedName>
</protein>
<dbReference type="EMBL" id="JBFCZG010000001">
    <property type="protein sequence ID" value="KAL3426601.1"/>
    <property type="molecule type" value="Genomic_DNA"/>
</dbReference>
<evidence type="ECO:0000256" key="1">
    <source>
        <dbReference type="SAM" id="MobiDB-lite"/>
    </source>
</evidence>
<proteinExistence type="predicted"/>
<feature type="compositionally biased region" description="Polar residues" evidence="1">
    <location>
        <begin position="139"/>
        <end position="149"/>
    </location>
</feature>
<evidence type="ECO:0000313" key="2">
    <source>
        <dbReference type="EMBL" id="KAL3426601.1"/>
    </source>
</evidence>
<comment type="caution">
    <text evidence="2">The sequence shown here is derived from an EMBL/GenBank/DDBJ whole genome shotgun (WGS) entry which is preliminary data.</text>
</comment>